<accession>A0A2V3ZRC8</accession>
<reference evidence="3 4" key="1">
    <citation type="submission" date="2018-05" db="EMBL/GenBank/DDBJ databases">
        <title>Marinifilum breve JC075T sp. nov., a marine bacterium isolated from Yongle Blue Hole in the South China Sea.</title>
        <authorList>
            <person name="Fu T."/>
        </authorList>
    </citation>
    <scope>NUCLEOTIDE SEQUENCE [LARGE SCALE GENOMIC DNA]</scope>
    <source>
        <strain evidence="3 4">JC075</strain>
    </source>
</reference>
<keyword evidence="4" id="KW-1185">Reference proteome</keyword>
<gene>
    <name evidence="3" type="ORF">DF185_22080</name>
</gene>
<sequence>MKQIETCKSCSNRKFDSQQGILCSLTEAKPSFEDFCPDFIQDEKIIKKEVEISKYILPNKKLANTVMWIMWLVLSTQLLGMLSHYMQYNLLTLALNGETVTTQMAEDNDFRHTCIMAIHYLAFITSAILFAIWFYRGYKNYHTRFKHPSYQKSWAIWGWIVPIASLFIPYKIMKEMYEDSKKKLIEFSEDYSFINMTSLITIWWTLWILANFVTNIVSKFFDDEETLQGLIDYSMAEMILGFFFVPAAIVTFKLIKDYSFIEEKLTTLEAEIKSHNS</sequence>
<keyword evidence="1" id="KW-0472">Membrane</keyword>
<proteinExistence type="predicted"/>
<protein>
    <recommendedName>
        <fullName evidence="2">DUF4328 domain-containing protein</fullName>
    </recommendedName>
</protein>
<feature type="transmembrane region" description="Helical" evidence="1">
    <location>
        <begin position="193"/>
        <end position="213"/>
    </location>
</feature>
<dbReference type="RefSeq" id="WP_110363781.1">
    <property type="nucleotide sequence ID" value="NZ_QFLI01000015.1"/>
</dbReference>
<evidence type="ECO:0000256" key="1">
    <source>
        <dbReference type="SAM" id="Phobius"/>
    </source>
</evidence>
<evidence type="ECO:0000313" key="3">
    <source>
        <dbReference type="EMBL" id="PXX95410.1"/>
    </source>
</evidence>
<comment type="caution">
    <text evidence="3">The sequence shown here is derived from an EMBL/GenBank/DDBJ whole genome shotgun (WGS) entry which is preliminary data.</text>
</comment>
<keyword evidence="1" id="KW-0812">Transmembrane</keyword>
<feature type="transmembrane region" description="Helical" evidence="1">
    <location>
        <begin position="233"/>
        <end position="255"/>
    </location>
</feature>
<feature type="transmembrane region" description="Helical" evidence="1">
    <location>
        <begin position="154"/>
        <end position="172"/>
    </location>
</feature>
<feature type="transmembrane region" description="Helical" evidence="1">
    <location>
        <begin position="114"/>
        <end position="134"/>
    </location>
</feature>
<keyword evidence="1" id="KW-1133">Transmembrane helix</keyword>
<feature type="domain" description="DUF4328" evidence="2">
    <location>
        <begin position="99"/>
        <end position="258"/>
    </location>
</feature>
<organism evidence="3 4">
    <name type="scientific">Marinifilum breve</name>
    <dbReference type="NCBI Taxonomy" id="2184082"/>
    <lineage>
        <taxon>Bacteria</taxon>
        <taxon>Pseudomonadati</taxon>
        <taxon>Bacteroidota</taxon>
        <taxon>Bacteroidia</taxon>
        <taxon>Marinilabiliales</taxon>
        <taxon>Marinifilaceae</taxon>
    </lineage>
</organism>
<evidence type="ECO:0000313" key="4">
    <source>
        <dbReference type="Proteomes" id="UP000248079"/>
    </source>
</evidence>
<dbReference type="OrthoDB" id="762068at2"/>
<dbReference type="Pfam" id="PF14219">
    <property type="entry name" value="DUF4328"/>
    <property type="match status" value="1"/>
</dbReference>
<dbReference type="AlphaFoldDB" id="A0A2V3ZRC8"/>
<evidence type="ECO:0000259" key="2">
    <source>
        <dbReference type="Pfam" id="PF14219"/>
    </source>
</evidence>
<dbReference type="EMBL" id="QFLI01000015">
    <property type="protein sequence ID" value="PXX95410.1"/>
    <property type="molecule type" value="Genomic_DNA"/>
</dbReference>
<dbReference type="InterPro" id="IPR025565">
    <property type="entry name" value="DUF4328"/>
</dbReference>
<dbReference type="Proteomes" id="UP000248079">
    <property type="component" value="Unassembled WGS sequence"/>
</dbReference>
<name>A0A2V3ZRC8_9BACT</name>